<dbReference type="PaxDb" id="8022-A0A060XF98"/>
<gene>
    <name evidence="2" type="ORF">GSONMT00023090001</name>
</gene>
<evidence type="ECO:0000313" key="2">
    <source>
        <dbReference type="EMBL" id="CDQ75550.1"/>
    </source>
</evidence>
<feature type="compositionally biased region" description="Pro residues" evidence="1">
    <location>
        <begin position="28"/>
        <end position="37"/>
    </location>
</feature>
<protein>
    <submittedName>
        <fullName evidence="2">Uncharacterized protein</fullName>
    </submittedName>
</protein>
<feature type="region of interest" description="Disordered" evidence="1">
    <location>
        <begin position="1"/>
        <end position="41"/>
    </location>
</feature>
<evidence type="ECO:0000256" key="1">
    <source>
        <dbReference type="SAM" id="MobiDB-lite"/>
    </source>
</evidence>
<accession>A0A060XF98</accession>
<dbReference type="STRING" id="8022.A0A060XF98"/>
<name>A0A060XF98_ONCMY</name>
<dbReference type="EMBL" id="FR905062">
    <property type="protein sequence ID" value="CDQ75550.1"/>
    <property type="molecule type" value="Genomic_DNA"/>
</dbReference>
<reference evidence="2" key="1">
    <citation type="journal article" date="2014" name="Nat. Commun.">
        <title>The rainbow trout genome provides novel insights into evolution after whole-genome duplication in vertebrates.</title>
        <authorList>
            <person name="Berthelot C."/>
            <person name="Brunet F."/>
            <person name="Chalopin D."/>
            <person name="Juanchich A."/>
            <person name="Bernard M."/>
            <person name="Noel B."/>
            <person name="Bento P."/>
            <person name="Da Silva C."/>
            <person name="Labadie K."/>
            <person name="Alberti A."/>
            <person name="Aury J.M."/>
            <person name="Louis A."/>
            <person name="Dehais P."/>
            <person name="Bardou P."/>
            <person name="Montfort J."/>
            <person name="Klopp C."/>
            <person name="Cabau C."/>
            <person name="Gaspin C."/>
            <person name="Thorgaard G.H."/>
            <person name="Boussaha M."/>
            <person name="Quillet E."/>
            <person name="Guyomard R."/>
            <person name="Galiana D."/>
            <person name="Bobe J."/>
            <person name="Volff J.N."/>
            <person name="Genet C."/>
            <person name="Wincker P."/>
            <person name="Jaillon O."/>
            <person name="Roest Crollius H."/>
            <person name="Guiguen Y."/>
        </authorList>
    </citation>
    <scope>NUCLEOTIDE SEQUENCE [LARGE SCALE GENOMIC DNA]</scope>
</reference>
<feature type="compositionally biased region" description="Basic and acidic residues" evidence="1">
    <location>
        <begin position="1"/>
        <end position="12"/>
    </location>
</feature>
<reference evidence="2" key="2">
    <citation type="submission" date="2014-03" db="EMBL/GenBank/DDBJ databases">
        <authorList>
            <person name="Genoscope - CEA"/>
        </authorList>
    </citation>
    <scope>NUCLEOTIDE SEQUENCE</scope>
</reference>
<dbReference type="AlphaFoldDB" id="A0A060XF98"/>
<proteinExistence type="predicted"/>
<organism evidence="2 3">
    <name type="scientific">Oncorhynchus mykiss</name>
    <name type="common">Rainbow trout</name>
    <name type="synonym">Salmo gairdneri</name>
    <dbReference type="NCBI Taxonomy" id="8022"/>
    <lineage>
        <taxon>Eukaryota</taxon>
        <taxon>Metazoa</taxon>
        <taxon>Chordata</taxon>
        <taxon>Craniata</taxon>
        <taxon>Vertebrata</taxon>
        <taxon>Euteleostomi</taxon>
        <taxon>Actinopterygii</taxon>
        <taxon>Neopterygii</taxon>
        <taxon>Teleostei</taxon>
        <taxon>Protacanthopterygii</taxon>
        <taxon>Salmoniformes</taxon>
        <taxon>Salmonidae</taxon>
        <taxon>Salmoninae</taxon>
        <taxon>Oncorhynchus</taxon>
    </lineage>
</organism>
<dbReference type="Proteomes" id="UP000193380">
    <property type="component" value="Unassembled WGS sequence"/>
</dbReference>
<sequence>MHFIMDYEEHSRCSGVEDEEEGSAPQQPQRPPSPIRPSPNKQTLTYAQAQRMVDMEIDGRVHRISIYDKLDVISDDDPMAQEIMECVTGLYW</sequence>
<evidence type="ECO:0000313" key="3">
    <source>
        <dbReference type="Proteomes" id="UP000193380"/>
    </source>
</evidence>